<comment type="caution">
    <text evidence="1">The sequence shown here is derived from an EMBL/GenBank/DDBJ whole genome shotgun (WGS) entry which is preliminary data.</text>
</comment>
<proteinExistence type="predicted"/>
<accession>A0A164N8P0</accession>
<dbReference type="RefSeq" id="WP_161940842.1">
    <property type="nucleotide sequence ID" value="NZ_LJKE01000060.1"/>
</dbReference>
<protein>
    <submittedName>
        <fullName evidence="1">Uncharacterized protein</fullName>
    </submittedName>
</protein>
<dbReference type="AlphaFoldDB" id="A0A164N8P0"/>
<dbReference type="EMBL" id="LJKE01000060">
    <property type="protein sequence ID" value="KZD62903.1"/>
    <property type="molecule type" value="Genomic_DNA"/>
</dbReference>
<gene>
    <name evidence="1" type="ORF">B4088_3512</name>
</gene>
<dbReference type="Proteomes" id="UP000076482">
    <property type="component" value="Unassembled WGS sequence"/>
</dbReference>
<sequence length="58" mass="7129">MSEYIQTPLRLHKEKDKDIIEFLEEKPKNWIMKEALRMYAKQYSQMSKKIESDDYSDK</sequence>
<evidence type="ECO:0000313" key="1">
    <source>
        <dbReference type="EMBL" id="KZD62903.1"/>
    </source>
</evidence>
<name>A0A164N8P0_BACCE</name>
<dbReference type="PATRIC" id="fig|1396.535.peg.3710"/>
<reference evidence="1 2" key="1">
    <citation type="submission" date="2015-09" db="EMBL/GenBank/DDBJ databases">
        <title>Bacillus cereus food isolates.</title>
        <authorList>
            <person name="Boekhorst J."/>
        </authorList>
    </citation>
    <scope>NUCLEOTIDE SEQUENCE [LARGE SCALE GENOMIC DNA]</scope>
    <source>
        <strain evidence="1 2">B4088</strain>
    </source>
</reference>
<evidence type="ECO:0000313" key="2">
    <source>
        <dbReference type="Proteomes" id="UP000076482"/>
    </source>
</evidence>
<organism evidence="1 2">
    <name type="scientific">Bacillus cereus</name>
    <dbReference type="NCBI Taxonomy" id="1396"/>
    <lineage>
        <taxon>Bacteria</taxon>
        <taxon>Bacillati</taxon>
        <taxon>Bacillota</taxon>
        <taxon>Bacilli</taxon>
        <taxon>Bacillales</taxon>
        <taxon>Bacillaceae</taxon>
        <taxon>Bacillus</taxon>
        <taxon>Bacillus cereus group</taxon>
    </lineage>
</organism>